<name>X1SLT3_9ZZZZ</name>
<dbReference type="InterPro" id="IPR010181">
    <property type="entry name" value="CGCAxxGCC_motif"/>
</dbReference>
<comment type="caution">
    <text evidence="1">The sequence shown here is derived from an EMBL/GenBank/DDBJ whole genome shotgun (WGS) entry which is preliminary data.</text>
</comment>
<evidence type="ECO:0000313" key="1">
    <source>
        <dbReference type="EMBL" id="GAI93992.1"/>
    </source>
</evidence>
<sequence>MPEKQKTKRPKEEILKEAYERGFRYERNYAGCAQSFLLAIQETFGLEDPAVFRAASGFAGGMGLSIKGPCGALTGGIIALSQKYGRERSKIEDVERVRFKSYELARKLCQRFIDEYGSCVCQDIQRKVFGRAYNLSDPREFEEFEKAGGHEEKCPSVVGKAASWVAEIILEQEGLG</sequence>
<proteinExistence type="predicted"/>
<protein>
    <recommendedName>
        <fullName evidence="2">C_GCAxxG_C_C family protein</fullName>
    </recommendedName>
</protein>
<dbReference type="NCBIfam" id="TIGR01909">
    <property type="entry name" value="C_GCAxxG_C_C"/>
    <property type="match status" value="1"/>
</dbReference>
<evidence type="ECO:0008006" key="2">
    <source>
        <dbReference type="Google" id="ProtNLM"/>
    </source>
</evidence>
<accession>X1SLT3</accession>
<dbReference type="Pfam" id="PF09719">
    <property type="entry name" value="C_GCAxxG_C_C"/>
    <property type="match status" value="1"/>
</dbReference>
<gene>
    <name evidence="1" type="ORF">S12H4_26998</name>
</gene>
<dbReference type="AlphaFoldDB" id="X1SLT3"/>
<dbReference type="EMBL" id="BARW01015372">
    <property type="protein sequence ID" value="GAI93992.1"/>
    <property type="molecule type" value="Genomic_DNA"/>
</dbReference>
<reference evidence="1" key="1">
    <citation type="journal article" date="2014" name="Front. Microbiol.">
        <title>High frequency of phylogenetically diverse reductive dehalogenase-homologous genes in deep subseafloor sedimentary metagenomes.</title>
        <authorList>
            <person name="Kawai M."/>
            <person name="Futagami T."/>
            <person name="Toyoda A."/>
            <person name="Takaki Y."/>
            <person name="Nishi S."/>
            <person name="Hori S."/>
            <person name="Arai W."/>
            <person name="Tsubouchi T."/>
            <person name="Morono Y."/>
            <person name="Uchiyama I."/>
            <person name="Ito T."/>
            <person name="Fujiyama A."/>
            <person name="Inagaki F."/>
            <person name="Takami H."/>
        </authorList>
    </citation>
    <scope>NUCLEOTIDE SEQUENCE</scope>
    <source>
        <strain evidence="1">Expedition CK06-06</strain>
    </source>
</reference>
<organism evidence="1">
    <name type="scientific">marine sediment metagenome</name>
    <dbReference type="NCBI Taxonomy" id="412755"/>
    <lineage>
        <taxon>unclassified sequences</taxon>
        <taxon>metagenomes</taxon>
        <taxon>ecological metagenomes</taxon>
    </lineage>
</organism>